<evidence type="ECO:0000313" key="4">
    <source>
        <dbReference type="EMBL" id="PIO33362.1"/>
    </source>
</evidence>
<dbReference type="CDD" id="cd00033">
    <property type="entry name" value="CCP"/>
    <property type="match status" value="1"/>
</dbReference>
<name>A0A2G9RZR6_AQUCT</name>
<dbReference type="EMBL" id="KV928215">
    <property type="protein sequence ID" value="PIO33362.1"/>
    <property type="molecule type" value="Genomic_DNA"/>
</dbReference>
<accession>A0A2G9RZR6</accession>
<dbReference type="AlphaFoldDB" id="A0A2G9RZR6"/>
<feature type="non-terminal residue" evidence="4">
    <location>
        <position position="1"/>
    </location>
</feature>
<keyword evidence="1" id="KW-1015">Disulfide bond</keyword>
<evidence type="ECO:0000256" key="2">
    <source>
        <dbReference type="PROSITE-ProRule" id="PRU00302"/>
    </source>
</evidence>
<keyword evidence="5" id="KW-1185">Reference proteome</keyword>
<keyword evidence="2" id="KW-0768">Sushi</keyword>
<dbReference type="SMART" id="SM00032">
    <property type="entry name" value="CCP"/>
    <property type="match status" value="1"/>
</dbReference>
<reference evidence="5" key="1">
    <citation type="journal article" date="2017" name="Nat. Commun.">
        <title>The North American bullfrog draft genome provides insight into hormonal regulation of long noncoding RNA.</title>
        <authorList>
            <person name="Hammond S.A."/>
            <person name="Warren R.L."/>
            <person name="Vandervalk B.P."/>
            <person name="Kucuk E."/>
            <person name="Khan H."/>
            <person name="Gibb E.A."/>
            <person name="Pandoh P."/>
            <person name="Kirk H."/>
            <person name="Zhao Y."/>
            <person name="Jones M."/>
            <person name="Mungall A.J."/>
            <person name="Coope R."/>
            <person name="Pleasance S."/>
            <person name="Moore R.A."/>
            <person name="Holt R.A."/>
            <person name="Round J.M."/>
            <person name="Ohora S."/>
            <person name="Walle B.V."/>
            <person name="Veldhoen N."/>
            <person name="Helbing C.C."/>
            <person name="Birol I."/>
        </authorList>
    </citation>
    <scope>NUCLEOTIDE SEQUENCE [LARGE SCALE GENOMIC DNA]</scope>
</reference>
<dbReference type="Pfam" id="PF00084">
    <property type="entry name" value="Sushi"/>
    <property type="match status" value="1"/>
</dbReference>
<organism evidence="4 5">
    <name type="scientific">Aquarana catesbeiana</name>
    <name type="common">American bullfrog</name>
    <name type="synonym">Rana catesbeiana</name>
    <dbReference type="NCBI Taxonomy" id="8400"/>
    <lineage>
        <taxon>Eukaryota</taxon>
        <taxon>Metazoa</taxon>
        <taxon>Chordata</taxon>
        <taxon>Craniata</taxon>
        <taxon>Vertebrata</taxon>
        <taxon>Euteleostomi</taxon>
        <taxon>Amphibia</taxon>
        <taxon>Batrachia</taxon>
        <taxon>Anura</taxon>
        <taxon>Neobatrachia</taxon>
        <taxon>Ranoidea</taxon>
        <taxon>Ranidae</taxon>
        <taxon>Aquarana</taxon>
    </lineage>
</organism>
<sequence>FHLFVFCLGDCGFPERISNAEPKQGALDQTTFPPNATVSYDCRPGYTRVPGRKNSITCLENGSWSTPEAFCQHAFYICPPLSRFKFIRLSRKVAFVSAYRTAGFVYRTNEMSENA</sequence>
<evidence type="ECO:0000313" key="5">
    <source>
        <dbReference type="Proteomes" id="UP000228934"/>
    </source>
</evidence>
<feature type="domain" description="Sushi" evidence="3">
    <location>
        <begin position="9"/>
        <end position="73"/>
    </location>
</feature>
<dbReference type="Gene3D" id="2.10.70.10">
    <property type="entry name" value="Complement Module, domain 1"/>
    <property type="match status" value="1"/>
</dbReference>
<gene>
    <name evidence="4" type="ORF">AB205_0133830</name>
</gene>
<dbReference type="InterPro" id="IPR000436">
    <property type="entry name" value="Sushi_SCR_CCP_dom"/>
</dbReference>
<dbReference type="PROSITE" id="PS50923">
    <property type="entry name" value="SUSHI"/>
    <property type="match status" value="1"/>
</dbReference>
<dbReference type="InterPro" id="IPR035976">
    <property type="entry name" value="Sushi/SCR/CCP_sf"/>
</dbReference>
<evidence type="ECO:0000259" key="3">
    <source>
        <dbReference type="PROSITE" id="PS50923"/>
    </source>
</evidence>
<proteinExistence type="predicted"/>
<comment type="caution">
    <text evidence="2">Lacks conserved residue(s) required for the propagation of feature annotation.</text>
</comment>
<dbReference type="SUPFAM" id="SSF57535">
    <property type="entry name" value="Complement control module/SCR domain"/>
    <property type="match status" value="1"/>
</dbReference>
<evidence type="ECO:0000256" key="1">
    <source>
        <dbReference type="ARBA" id="ARBA00023157"/>
    </source>
</evidence>
<dbReference type="Proteomes" id="UP000228934">
    <property type="component" value="Unassembled WGS sequence"/>
</dbReference>
<protein>
    <recommendedName>
        <fullName evidence="3">Sushi domain-containing protein</fullName>
    </recommendedName>
</protein>
<dbReference type="OrthoDB" id="6480633at2759"/>